<evidence type="ECO:0000256" key="1">
    <source>
        <dbReference type="SAM" id="MobiDB-lite"/>
    </source>
</evidence>
<dbReference type="InParanoid" id="A0A165IUX3"/>
<evidence type="ECO:0000313" key="2">
    <source>
        <dbReference type="EMBL" id="KZT61010.1"/>
    </source>
</evidence>
<proteinExistence type="predicted"/>
<organism evidence="2 3">
    <name type="scientific">Calocera cornea HHB12733</name>
    <dbReference type="NCBI Taxonomy" id="1353952"/>
    <lineage>
        <taxon>Eukaryota</taxon>
        <taxon>Fungi</taxon>
        <taxon>Dikarya</taxon>
        <taxon>Basidiomycota</taxon>
        <taxon>Agaricomycotina</taxon>
        <taxon>Dacrymycetes</taxon>
        <taxon>Dacrymycetales</taxon>
        <taxon>Dacrymycetaceae</taxon>
        <taxon>Calocera</taxon>
    </lineage>
</organism>
<feature type="compositionally biased region" description="Polar residues" evidence="1">
    <location>
        <begin position="138"/>
        <end position="153"/>
    </location>
</feature>
<accession>A0A165IUX3</accession>
<gene>
    <name evidence="2" type="ORF">CALCODRAFT_514954</name>
</gene>
<reference evidence="2 3" key="1">
    <citation type="journal article" date="2016" name="Mol. Biol. Evol.">
        <title>Comparative Genomics of Early-Diverging Mushroom-Forming Fungi Provides Insights into the Origins of Lignocellulose Decay Capabilities.</title>
        <authorList>
            <person name="Nagy L.G."/>
            <person name="Riley R."/>
            <person name="Tritt A."/>
            <person name="Adam C."/>
            <person name="Daum C."/>
            <person name="Floudas D."/>
            <person name="Sun H."/>
            <person name="Yadav J.S."/>
            <person name="Pangilinan J."/>
            <person name="Larsson K.H."/>
            <person name="Matsuura K."/>
            <person name="Barry K."/>
            <person name="Labutti K."/>
            <person name="Kuo R."/>
            <person name="Ohm R.A."/>
            <person name="Bhattacharya S.S."/>
            <person name="Shirouzu T."/>
            <person name="Yoshinaga Y."/>
            <person name="Martin F.M."/>
            <person name="Grigoriev I.V."/>
            <person name="Hibbett D.S."/>
        </authorList>
    </citation>
    <scope>NUCLEOTIDE SEQUENCE [LARGE SCALE GENOMIC DNA]</scope>
    <source>
        <strain evidence="2 3">HHB12733</strain>
    </source>
</reference>
<dbReference type="AlphaFoldDB" id="A0A165IUX3"/>
<protein>
    <submittedName>
        <fullName evidence="2">Uncharacterized protein</fullName>
    </submittedName>
</protein>
<dbReference type="EMBL" id="KV423926">
    <property type="protein sequence ID" value="KZT61010.1"/>
    <property type="molecule type" value="Genomic_DNA"/>
</dbReference>
<evidence type="ECO:0000313" key="3">
    <source>
        <dbReference type="Proteomes" id="UP000076842"/>
    </source>
</evidence>
<name>A0A165IUX3_9BASI</name>
<dbReference type="Proteomes" id="UP000076842">
    <property type="component" value="Unassembled WGS sequence"/>
</dbReference>
<feature type="region of interest" description="Disordered" evidence="1">
    <location>
        <begin position="122"/>
        <end position="156"/>
    </location>
</feature>
<sequence length="193" mass="20907">MLSDILPLAMTLTTATRLVEFTHAHTRTNATEDFLHRLLDSFEQAKTAGVPEELLESIWHDAEGPLRKATAGAAPSSGFFTRCIALITSKAKLERLLTKLETEVSQQKLKNSAKKLTVLNTAQPEPPAYEPGSRGRRSWSTAQGSADLVTSGSDLPVNEVPAMQEIQIAEEKAWSVWTAQSCPLLPGARGASP</sequence>
<keyword evidence="3" id="KW-1185">Reference proteome</keyword>